<dbReference type="InterPro" id="IPR000534">
    <property type="entry name" value="Semialdehyde_DH_NAD-bd"/>
</dbReference>
<dbReference type="NCBIfam" id="TIGR01850">
    <property type="entry name" value="argC"/>
    <property type="match status" value="1"/>
</dbReference>
<keyword evidence="11" id="KW-1185">Reference proteome</keyword>
<evidence type="ECO:0000313" key="10">
    <source>
        <dbReference type="EMBL" id="GFM36863.1"/>
    </source>
</evidence>
<feature type="active site" evidence="7 8">
    <location>
        <position position="156"/>
    </location>
</feature>
<dbReference type="GO" id="GO:0070401">
    <property type="term" value="F:NADP+ binding"/>
    <property type="evidence" value="ECO:0007669"/>
    <property type="project" value="InterPro"/>
</dbReference>
<dbReference type="Pfam" id="PF22698">
    <property type="entry name" value="Semialdhyde_dhC_1"/>
    <property type="match status" value="1"/>
</dbReference>
<evidence type="ECO:0000256" key="2">
    <source>
        <dbReference type="ARBA" id="ARBA00022571"/>
    </source>
</evidence>
<gene>
    <name evidence="7 10" type="primary">argC</name>
    <name evidence="10" type="ORF">DSM19430T_15470</name>
</gene>
<dbReference type="PANTHER" id="PTHR32338:SF10">
    <property type="entry name" value="N-ACETYL-GAMMA-GLUTAMYL-PHOSPHATE REDUCTASE, CHLOROPLASTIC-RELATED"/>
    <property type="match status" value="1"/>
</dbReference>
<dbReference type="EMBL" id="BLVP01000007">
    <property type="protein sequence ID" value="GFM36863.1"/>
    <property type="molecule type" value="Genomic_DNA"/>
</dbReference>
<dbReference type="HAMAP" id="MF_00150">
    <property type="entry name" value="ArgC_type1"/>
    <property type="match status" value="1"/>
</dbReference>
<comment type="pathway">
    <text evidence="1 7">Amino-acid biosynthesis; L-arginine biosynthesis; N(2)-acetyl-L-ornithine from L-glutamate: step 3/4.</text>
</comment>
<dbReference type="InterPro" id="IPR050085">
    <property type="entry name" value="AGPR"/>
</dbReference>
<dbReference type="GO" id="GO:0006526">
    <property type="term" value="P:L-arginine biosynthetic process"/>
    <property type="evidence" value="ECO:0007669"/>
    <property type="project" value="UniProtKB-UniRule"/>
</dbReference>
<dbReference type="UniPathway" id="UPA00068">
    <property type="reaction ID" value="UER00108"/>
</dbReference>
<proteinExistence type="inferred from homology"/>
<comment type="catalytic activity">
    <reaction evidence="6 7">
        <text>N-acetyl-L-glutamate 5-semialdehyde + phosphate + NADP(+) = N-acetyl-L-glutamyl 5-phosphate + NADPH + H(+)</text>
        <dbReference type="Rhea" id="RHEA:21588"/>
        <dbReference type="ChEBI" id="CHEBI:15378"/>
        <dbReference type="ChEBI" id="CHEBI:29123"/>
        <dbReference type="ChEBI" id="CHEBI:43474"/>
        <dbReference type="ChEBI" id="CHEBI:57783"/>
        <dbReference type="ChEBI" id="CHEBI:57936"/>
        <dbReference type="ChEBI" id="CHEBI:58349"/>
        <dbReference type="EC" id="1.2.1.38"/>
    </reaction>
</comment>
<dbReference type="GO" id="GO:0005737">
    <property type="term" value="C:cytoplasm"/>
    <property type="evidence" value="ECO:0007669"/>
    <property type="project" value="UniProtKB-SubCell"/>
</dbReference>
<feature type="domain" description="Semialdehyde dehydrogenase NAD-binding" evidence="9">
    <location>
        <begin position="7"/>
        <end position="148"/>
    </location>
</feature>
<accession>A0A7J0BT10</accession>
<dbReference type="CDD" id="cd23934">
    <property type="entry name" value="AGPR_1_C"/>
    <property type="match status" value="1"/>
</dbReference>
<evidence type="ECO:0000313" key="11">
    <source>
        <dbReference type="Proteomes" id="UP000503820"/>
    </source>
</evidence>
<dbReference type="SMART" id="SM00859">
    <property type="entry name" value="Semialdhyde_dh"/>
    <property type="match status" value="1"/>
</dbReference>
<evidence type="ECO:0000256" key="8">
    <source>
        <dbReference type="PROSITE-ProRule" id="PRU10010"/>
    </source>
</evidence>
<keyword evidence="5 7" id="KW-0560">Oxidoreductase</keyword>
<dbReference type="Gene3D" id="3.30.360.10">
    <property type="entry name" value="Dihydrodipicolinate Reductase, domain 2"/>
    <property type="match status" value="1"/>
</dbReference>
<comment type="similarity">
    <text evidence="7">Belongs to the NAGSA dehydrogenase family. Type 1 subfamily.</text>
</comment>
<dbReference type="Gene3D" id="3.40.50.720">
    <property type="entry name" value="NAD(P)-binding Rossmann-like Domain"/>
    <property type="match status" value="1"/>
</dbReference>
<comment type="subcellular location">
    <subcellularLocation>
        <location evidence="7">Cytoplasm</location>
    </subcellularLocation>
</comment>
<protein>
    <recommendedName>
        <fullName evidence="7">N-acetyl-gamma-glutamyl-phosphate reductase</fullName>
        <shortName evidence="7">AGPR</shortName>
        <ecNumber evidence="7">1.2.1.38</ecNumber>
    </recommendedName>
    <alternativeName>
        <fullName evidence="7">N-acetyl-glutamate semialdehyde dehydrogenase</fullName>
        <shortName evidence="7">NAGSA dehydrogenase</shortName>
    </alternativeName>
</protein>
<name>A0A7J0BT10_9BACT</name>
<dbReference type="EC" id="1.2.1.38" evidence="7"/>
<dbReference type="InterPro" id="IPR023013">
    <property type="entry name" value="AGPR_AS"/>
</dbReference>
<dbReference type="PANTHER" id="PTHR32338">
    <property type="entry name" value="N-ACETYL-GAMMA-GLUTAMYL-PHOSPHATE REDUCTASE, CHLOROPLASTIC-RELATED-RELATED"/>
    <property type="match status" value="1"/>
</dbReference>
<dbReference type="SUPFAM" id="SSF55347">
    <property type="entry name" value="Glyceraldehyde-3-phosphate dehydrogenase-like, C-terminal domain"/>
    <property type="match status" value="1"/>
</dbReference>
<dbReference type="InterPro" id="IPR036291">
    <property type="entry name" value="NAD(P)-bd_dom_sf"/>
</dbReference>
<evidence type="ECO:0000256" key="6">
    <source>
        <dbReference type="ARBA" id="ARBA00050557"/>
    </source>
</evidence>
<keyword evidence="7" id="KW-0963">Cytoplasm</keyword>
<evidence type="ECO:0000259" key="9">
    <source>
        <dbReference type="SMART" id="SM00859"/>
    </source>
</evidence>
<dbReference type="InterPro" id="IPR058924">
    <property type="entry name" value="AGPR_dimerisation_dom"/>
</dbReference>
<comment type="caution">
    <text evidence="10">The sequence shown here is derived from an EMBL/GenBank/DDBJ whole genome shotgun (WGS) entry which is preliminary data.</text>
</comment>
<dbReference type="InterPro" id="IPR000706">
    <property type="entry name" value="AGPR_type-1"/>
</dbReference>
<evidence type="ECO:0000256" key="1">
    <source>
        <dbReference type="ARBA" id="ARBA00004862"/>
    </source>
</evidence>
<dbReference type="PROSITE" id="PS01224">
    <property type="entry name" value="ARGC"/>
    <property type="match status" value="1"/>
</dbReference>
<keyword evidence="4 7" id="KW-0521">NADP</keyword>
<comment type="function">
    <text evidence="7">Catalyzes the NADPH-dependent reduction of N-acetyl-5-glutamyl phosphate to yield N-acetyl-L-glutamate 5-semialdehyde.</text>
</comment>
<dbReference type="FunFam" id="3.30.360.10:FF:000014">
    <property type="entry name" value="N-acetyl-gamma-glutamyl-phosphate reductase"/>
    <property type="match status" value="1"/>
</dbReference>
<reference evidence="10 11" key="1">
    <citation type="submission" date="2020-05" db="EMBL/GenBank/DDBJ databases">
        <title>Draft genome sequence of Desulfovibrio psychrotolerans JS1T.</title>
        <authorList>
            <person name="Ueno A."/>
            <person name="Tamazawa S."/>
            <person name="Tamamura S."/>
            <person name="Murakami T."/>
            <person name="Kiyama T."/>
            <person name="Inomata H."/>
            <person name="Amano Y."/>
            <person name="Miyakawa K."/>
            <person name="Tamaki H."/>
            <person name="Naganuma T."/>
            <person name="Kaneko K."/>
        </authorList>
    </citation>
    <scope>NUCLEOTIDE SEQUENCE [LARGE SCALE GENOMIC DNA]</scope>
    <source>
        <strain evidence="10 11">JS1</strain>
    </source>
</reference>
<evidence type="ECO:0000256" key="3">
    <source>
        <dbReference type="ARBA" id="ARBA00022605"/>
    </source>
</evidence>
<evidence type="ECO:0000256" key="5">
    <source>
        <dbReference type="ARBA" id="ARBA00023002"/>
    </source>
</evidence>
<evidence type="ECO:0000256" key="4">
    <source>
        <dbReference type="ARBA" id="ARBA00022857"/>
    </source>
</evidence>
<evidence type="ECO:0000256" key="7">
    <source>
        <dbReference type="HAMAP-Rule" id="MF_00150"/>
    </source>
</evidence>
<dbReference type="SUPFAM" id="SSF51735">
    <property type="entry name" value="NAD(P)-binding Rossmann-fold domains"/>
    <property type="match status" value="1"/>
</dbReference>
<dbReference type="Proteomes" id="UP000503820">
    <property type="component" value="Unassembled WGS sequence"/>
</dbReference>
<keyword evidence="2 7" id="KW-0055">Arginine biosynthesis</keyword>
<sequence>MSMNTIPVGLVGVTGYTGMELTRLLAGHGRFTLTRVTSRSECGKKLSDIYPFLQGLPCGDTVITEPDPADLASACELVFLAVPHKTAMEMAAALLDKGLKVVDLSADFRLRDRETYEHWYKCGHTQPHLLETAVYGLPELYETAIRAARLIANPGCYPTSAILGLYPALRNSMVDTKGIVIDAKSGATGAGRKATVGTLFCEVSDTFRAYGLPTHRHTPEIEQEIGLIAGEEMTVSFNTHLLPINRGILSTIYTTLIKDMTLDDVHALYAEAYRSHPWVRVLPAGTLPETRHVRGTMFCDIGLVVDKRTNRLVILSAIDNLCRGASGQALANANLMCGVDIAEGLRLAPLMP</sequence>
<dbReference type="GO" id="GO:0051287">
    <property type="term" value="F:NAD binding"/>
    <property type="evidence" value="ECO:0007669"/>
    <property type="project" value="InterPro"/>
</dbReference>
<dbReference type="GO" id="GO:0003942">
    <property type="term" value="F:N-acetyl-gamma-glutamyl-phosphate reductase activity"/>
    <property type="evidence" value="ECO:0007669"/>
    <property type="project" value="UniProtKB-UniRule"/>
</dbReference>
<dbReference type="CDD" id="cd17895">
    <property type="entry name" value="AGPR_1_N"/>
    <property type="match status" value="1"/>
</dbReference>
<dbReference type="Pfam" id="PF01118">
    <property type="entry name" value="Semialdhyde_dh"/>
    <property type="match status" value="1"/>
</dbReference>
<keyword evidence="3 7" id="KW-0028">Amino-acid biosynthesis</keyword>
<organism evidence="10 11">
    <name type="scientific">Desulfovibrio psychrotolerans</name>
    <dbReference type="NCBI Taxonomy" id="415242"/>
    <lineage>
        <taxon>Bacteria</taxon>
        <taxon>Pseudomonadati</taxon>
        <taxon>Thermodesulfobacteriota</taxon>
        <taxon>Desulfovibrionia</taxon>
        <taxon>Desulfovibrionales</taxon>
        <taxon>Desulfovibrionaceae</taxon>
        <taxon>Desulfovibrio</taxon>
    </lineage>
</organism>
<dbReference type="AlphaFoldDB" id="A0A7J0BT10"/>